<evidence type="ECO:0000313" key="4">
    <source>
        <dbReference type="Proteomes" id="UP000676336"/>
    </source>
</evidence>
<accession>A0A8S2RCI5</accession>
<dbReference type="Gene3D" id="2.60.120.260">
    <property type="entry name" value="Galactose-binding domain-like"/>
    <property type="match status" value="1"/>
</dbReference>
<keyword evidence="2" id="KW-1133">Transmembrane helix</keyword>
<evidence type="ECO:0000256" key="1">
    <source>
        <dbReference type="SAM" id="MobiDB-lite"/>
    </source>
</evidence>
<feature type="transmembrane region" description="Helical" evidence="2">
    <location>
        <begin position="170"/>
        <end position="194"/>
    </location>
</feature>
<dbReference type="AlphaFoldDB" id="A0A8S2RCI5"/>
<dbReference type="Proteomes" id="UP000676336">
    <property type="component" value="Unassembled WGS sequence"/>
</dbReference>
<dbReference type="EMBL" id="CAJOBI010011353">
    <property type="protein sequence ID" value="CAF4158956.1"/>
    <property type="molecule type" value="Genomic_DNA"/>
</dbReference>
<evidence type="ECO:0000313" key="3">
    <source>
        <dbReference type="EMBL" id="CAF4158956.1"/>
    </source>
</evidence>
<name>A0A8S2RCI5_9BILA</name>
<evidence type="ECO:0000256" key="2">
    <source>
        <dbReference type="SAM" id="Phobius"/>
    </source>
</evidence>
<feature type="compositionally biased region" description="Low complexity" evidence="1">
    <location>
        <begin position="64"/>
        <end position="73"/>
    </location>
</feature>
<comment type="caution">
    <text evidence="3">The sequence shown here is derived from an EMBL/GenBank/DDBJ whole genome shotgun (WGS) entry which is preliminary data.</text>
</comment>
<proteinExistence type="predicted"/>
<gene>
    <name evidence="3" type="ORF">SMN809_LOCUS20102</name>
</gene>
<keyword evidence="2" id="KW-0472">Membrane</keyword>
<reference evidence="3" key="1">
    <citation type="submission" date="2021-02" db="EMBL/GenBank/DDBJ databases">
        <authorList>
            <person name="Nowell W R."/>
        </authorList>
    </citation>
    <scope>NUCLEOTIDE SEQUENCE</scope>
</reference>
<protein>
    <submittedName>
        <fullName evidence="3">Uncharacterized protein</fullName>
    </submittedName>
</protein>
<keyword evidence="2" id="KW-0812">Transmembrane</keyword>
<feature type="region of interest" description="Disordered" evidence="1">
    <location>
        <begin position="56"/>
        <end position="77"/>
    </location>
</feature>
<organism evidence="3 4">
    <name type="scientific">Rotaria magnacalcarata</name>
    <dbReference type="NCBI Taxonomy" id="392030"/>
    <lineage>
        <taxon>Eukaryota</taxon>
        <taxon>Metazoa</taxon>
        <taxon>Spiralia</taxon>
        <taxon>Gnathifera</taxon>
        <taxon>Rotifera</taxon>
        <taxon>Eurotatoria</taxon>
        <taxon>Bdelloidea</taxon>
        <taxon>Philodinida</taxon>
        <taxon>Philodinidae</taxon>
        <taxon>Rotaria</taxon>
    </lineage>
</organism>
<sequence>MIKNSRQHESNPPPKPTSIIHAKVGTVKHNSNLDPSLNNNQQRSLNIRKWNNDKWSLPSRRQRQQQQQQQQQQKGFTTTKTDEVITLILGSTFEIPLSTIKPLPIVFKNADYQNHSIARTILPHHRNNSTIMGSHITESNFVSGYNRILRNNETKQKYCNNLFQHSRICIVWATIFAFLLVGTSLSVIIVSLLIKSKPSTTPSTISSIASSNATIAATTTATASSGTASCSISTTGVVNGNLTARNVSASWISIERNFTASSANSTLIVIISATNTSGWLLDDLSVEDSGGNEVLSNGNFENGTVTNGWLSTSCTGVNCGAITSSGCNGGSTECFQVTCNTNHALQQMFPTTPGNMYIFSLAADVLGSTSSSISISYSIT</sequence>